<proteinExistence type="evidence at transcript level"/>
<keyword evidence="1" id="KW-0732">Signal</keyword>
<dbReference type="SUPFAM" id="SSF141072">
    <property type="entry name" value="CalX-like"/>
    <property type="match status" value="1"/>
</dbReference>
<evidence type="ECO:0000256" key="1">
    <source>
        <dbReference type="ARBA" id="ARBA00022729"/>
    </source>
</evidence>
<dbReference type="GO" id="GO:0016020">
    <property type="term" value="C:membrane"/>
    <property type="evidence" value="ECO:0007669"/>
    <property type="project" value="InterPro"/>
</dbReference>
<sequence length="339" mass="38075">MKPEAIEFVFDCYTRGLQQSVTDDVDGVSYTRRQKVTGSMSGDPGFANNGVLSQMDFVVPQACAPQEPFHAPLEPQEEVLARNLGRQLSDMSDDFEMSGNRRVSISDDQPLVQFERRCKFVKSTDGHAEITIVRSGNSASELTVAWRTRGNTARADLHYVKAEGTISFLPNETQKVIKVQLLSGHEDNYINFKIDLYDSRLIRPYETINVNINDYENLSREEQLTIKHIIGARIPSIPHVINKLSENVTIETFKTALLCVCGNANSLPVEFRAAFELLKFALPFAPREHLMPFVTRYFETAPELTDMDIVQEDSSMAVAKEDSGSDTSENSMFNDSDVD</sequence>
<dbReference type="InterPro" id="IPR038081">
    <property type="entry name" value="CalX-like_sf"/>
</dbReference>
<accession>A0A2L2YFR2</accession>
<feature type="region of interest" description="Disordered" evidence="4">
    <location>
        <begin position="316"/>
        <end position="339"/>
    </location>
</feature>
<reference evidence="6" key="1">
    <citation type="journal article" date="2016" name="Mol. Ecol. Resour.">
        <title>Evaluation of the impact of RNA preservation methods of spiders for de novo transcriptome assembly.</title>
        <authorList>
            <person name="Kono N."/>
            <person name="Nakamura H."/>
            <person name="Ito Y."/>
            <person name="Tomita M."/>
            <person name="Arakawa K."/>
        </authorList>
    </citation>
    <scope>NUCLEOTIDE SEQUENCE</scope>
    <source>
        <tissue evidence="6">Whole body</tissue>
    </source>
</reference>
<keyword evidence="2" id="KW-0677">Repeat</keyword>
<evidence type="ECO:0000256" key="4">
    <source>
        <dbReference type="SAM" id="MobiDB-lite"/>
    </source>
</evidence>
<evidence type="ECO:0000259" key="5">
    <source>
        <dbReference type="SMART" id="SM00237"/>
    </source>
</evidence>
<dbReference type="Pfam" id="PF03160">
    <property type="entry name" value="Calx-beta"/>
    <property type="match status" value="1"/>
</dbReference>
<dbReference type="EMBL" id="IAAA01023754">
    <property type="protein sequence ID" value="LAA06986.1"/>
    <property type="molecule type" value="mRNA"/>
</dbReference>
<evidence type="ECO:0000256" key="3">
    <source>
        <dbReference type="ARBA" id="ARBA00022837"/>
    </source>
</evidence>
<name>A0A2L2YFR2_PARTP</name>
<dbReference type="SMART" id="SM00237">
    <property type="entry name" value="Calx_beta"/>
    <property type="match status" value="1"/>
</dbReference>
<evidence type="ECO:0000256" key="2">
    <source>
        <dbReference type="ARBA" id="ARBA00022737"/>
    </source>
</evidence>
<dbReference type="OrthoDB" id="6424103at2759"/>
<feature type="compositionally biased region" description="Polar residues" evidence="4">
    <location>
        <begin position="325"/>
        <end position="339"/>
    </location>
</feature>
<protein>
    <recommendedName>
        <fullName evidence="5">Calx-beta domain-containing protein</fullName>
    </recommendedName>
</protein>
<dbReference type="InterPro" id="IPR003644">
    <property type="entry name" value="Calx_beta"/>
</dbReference>
<dbReference type="GO" id="GO:0007154">
    <property type="term" value="P:cell communication"/>
    <property type="evidence" value="ECO:0007669"/>
    <property type="project" value="InterPro"/>
</dbReference>
<dbReference type="Gene3D" id="2.60.40.2030">
    <property type="match status" value="1"/>
</dbReference>
<dbReference type="AlphaFoldDB" id="A0A2L2YFR2"/>
<feature type="domain" description="Calx-beta" evidence="5">
    <location>
        <begin position="101"/>
        <end position="213"/>
    </location>
</feature>
<keyword evidence="3" id="KW-0106">Calcium</keyword>
<evidence type="ECO:0000313" key="6">
    <source>
        <dbReference type="EMBL" id="LAA06986.1"/>
    </source>
</evidence>
<organism evidence="6">
    <name type="scientific">Parasteatoda tepidariorum</name>
    <name type="common">Common house spider</name>
    <name type="synonym">Achaearanea tepidariorum</name>
    <dbReference type="NCBI Taxonomy" id="114398"/>
    <lineage>
        <taxon>Eukaryota</taxon>
        <taxon>Metazoa</taxon>
        <taxon>Ecdysozoa</taxon>
        <taxon>Arthropoda</taxon>
        <taxon>Chelicerata</taxon>
        <taxon>Arachnida</taxon>
        <taxon>Araneae</taxon>
        <taxon>Araneomorphae</taxon>
        <taxon>Entelegynae</taxon>
        <taxon>Araneoidea</taxon>
        <taxon>Theridiidae</taxon>
        <taxon>Parasteatoda</taxon>
    </lineage>
</organism>